<accession>A0A5R9KPC5</accession>
<dbReference type="OrthoDB" id="9796461at2"/>
<dbReference type="GO" id="GO:0016747">
    <property type="term" value="F:acyltransferase activity, transferring groups other than amino-acyl groups"/>
    <property type="evidence" value="ECO:0007669"/>
    <property type="project" value="InterPro"/>
</dbReference>
<dbReference type="RefSeq" id="WP_138368172.1">
    <property type="nucleotide sequence ID" value="NZ_VCEJ01000008.1"/>
</dbReference>
<protein>
    <submittedName>
        <fullName evidence="3">Acyltransferase</fullName>
    </submittedName>
</protein>
<feature type="transmembrane region" description="Helical" evidence="1">
    <location>
        <begin position="144"/>
        <end position="161"/>
    </location>
</feature>
<feature type="transmembrane region" description="Helical" evidence="1">
    <location>
        <begin position="22"/>
        <end position="42"/>
    </location>
</feature>
<feature type="transmembrane region" description="Helical" evidence="1">
    <location>
        <begin position="258"/>
        <end position="278"/>
    </location>
</feature>
<feature type="transmembrane region" description="Helical" evidence="1">
    <location>
        <begin position="222"/>
        <end position="246"/>
    </location>
</feature>
<comment type="caution">
    <text evidence="3">The sequence shown here is derived from an EMBL/GenBank/DDBJ whole genome shotgun (WGS) entry which is preliminary data.</text>
</comment>
<dbReference type="InterPro" id="IPR050879">
    <property type="entry name" value="Acyltransferase_3"/>
</dbReference>
<evidence type="ECO:0000313" key="3">
    <source>
        <dbReference type="EMBL" id="TLU98073.1"/>
    </source>
</evidence>
<dbReference type="GO" id="GO:0016020">
    <property type="term" value="C:membrane"/>
    <property type="evidence" value="ECO:0007669"/>
    <property type="project" value="TreeGrafter"/>
</dbReference>
<dbReference type="GO" id="GO:0000271">
    <property type="term" value="P:polysaccharide biosynthetic process"/>
    <property type="evidence" value="ECO:0007669"/>
    <property type="project" value="TreeGrafter"/>
</dbReference>
<feature type="transmembrane region" description="Helical" evidence="1">
    <location>
        <begin position="321"/>
        <end position="341"/>
    </location>
</feature>
<dbReference type="AlphaFoldDB" id="A0A5R9KPC5"/>
<dbReference type="EMBL" id="VCEJ01000008">
    <property type="protein sequence ID" value="TLU98073.1"/>
    <property type="molecule type" value="Genomic_DNA"/>
</dbReference>
<organism evidence="3 4">
    <name type="scientific">Dyadobacter luticola</name>
    <dbReference type="NCBI Taxonomy" id="1979387"/>
    <lineage>
        <taxon>Bacteria</taxon>
        <taxon>Pseudomonadati</taxon>
        <taxon>Bacteroidota</taxon>
        <taxon>Cytophagia</taxon>
        <taxon>Cytophagales</taxon>
        <taxon>Spirosomataceae</taxon>
        <taxon>Dyadobacter</taxon>
    </lineage>
</organism>
<reference evidence="3 4" key="1">
    <citation type="submission" date="2019-05" db="EMBL/GenBank/DDBJ databases">
        <authorList>
            <person name="Qu J.-H."/>
        </authorList>
    </citation>
    <scope>NUCLEOTIDE SEQUENCE [LARGE SCALE GENOMIC DNA]</scope>
    <source>
        <strain evidence="3 4">T17</strain>
    </source>
</reference>
<dbReference type="Proteomes" id="UP000306402">
    <property type="component" value="Unassembled WGS sequence"/>
</dbReference>
<dbReference type="Pfam" id="PF01757">
    <property type="entry name" value="Acyl_transf_3"/>
    <property type="match status" value="1"/>
</dbReference>
<keyword evidence="3" id="KW-0808">Transferase</keyword>
<evidence type="ECO:0000259" key="2">
    <source>
        <dbReference type="Pfam" id="PF01757"/>
    </source>
</evidence>
<feature type="transmembrane region" description="Helical" evidence="1">
    <location>
        <begin position="62"/>
        <end position="84"/>
    </location>
</feature>
<keyword evidence="4" id="KW-1185">Reference proteome</keyword>
<feature type="transmembrane region" description="Helical" evidence="1">
    <location>
        <begin position="284"/>
        <end position="300"/>
    </location>
</feature>
<feature type="transmembrane region" description="Helical" evidence="1">
    <location>
        <begin position="192"/>
        <end position="210"/>
    </location>
</feature>
<feature type="domain" description="Acyltransferase 3" evidence="2">
    <location>
        <begin position="25"/>
        <end position="366"/>
    </location>
</feature>
<proteinExistence type="predicted"/>
<sequence length="387" mass="44654">MDVLVRLTEKNPGVESLEKKRYFPNLNGIRCIAALLVVFHHLEQAKHALGIANVYDSPIIQHAGRLGVGLFFVLSGFLITYLLLEEKGRFGDVDAKKFYLRRVFRIWPIYFLIIFLSFFVFSHIDLLYYPGAQEKLEIHAGERLTLLLLVLPNFAFVLYDLPYWCAQTWSIGVEEQFYYLWPWLIKYPKRSIPIILAFLAITAGVLYLGLYFVDPSEEMKDAIITTFLGQFRIQTMALGGFCAWLVYKDKKRVLDIIFRKDLQIMAYLLLAALFFSGIHFNGFLEVYALFFAFFVLNVSCNKNSIISLQNPVMDHLGKISYGLYIYHVVVIVLIINLLAAYAPKWEGPVYQTVLYILTFIGSVLVASLSYSYLEKPLLAFKDRKFGR</sequence>
<keyword evidence="1" id="KW-1133">Transmembrane helix</keyword>
<keyword evidence="1" id="KW-0472">Membrane</keyword>
<dbReference type="InterPro" id="IPR002656">
    <property type="entry name" value="Acyl_transf_3_dom"/>
</dbReference>
<keyword evidence="3" id="KW-0012">Acyltransferase</keyword>
<evidence type="ECO:0000256" key="1">
    <source>
        <dbReference type="SAM" id="Phobius"/>
    </source>
</evidence>
<name>A0A5R9KPC5_9BACT</name>
<keyword evidence="1" id="KW-0812">Transmembrane</keyword>
<gene>
    <name evidence="3" type="ORF">FEN17_25140</name>
</gene>
<feature type="transmembrane region" description="Helical" evidence="1">
    <location>
        <begin position="353"/>
        <end position="373"/>
    </location>
</feature>
<feature type="transmembrane region" description="Helical" evidence="1">
    <location>
        <begin position="104"/>
        <end position="124"/>
    </location>
</feature>
<dbReference type="PANTHER" id="PTHR23028:SF53">
    <property type="entry name" value="ACYL_TRANSF_3 DOMAIN-CONTAINING PROTEIN"/>
    <property type="match status" value="1"/>
</dbReference>
<evidence type="ECO:0000313" key="4">
    <source>
        <dbReference type="Proteomes" id="UP000306402"/>
    </source>
</evidence>
<dbReference type="PANTHER" id="PTHR23028">
    <property type="entry name" value="ACETYLTRANSFERASE"/>
    <property type="match status" value="1"/>
</dbReference>